<accession>A0A6I6G4Y2</accession>
<reference evidence="3 4" key="1">
    <citation type="submission" date="2019-11" db="EMBL/GenBank/DDBJ databases">
        <authorList>
            <person name="Im W.T."/>
        </authorList>
    </citation>
    <scope>NUCLEOTIDE SEQUENCE [LARGE SCALE GENOMIC DNA]</scope>
    <source>
        <strain evidence="3 4">SB-02</strain>
    </source>
</reference>
<dbReference type="GO" id="GO:0080120">
    <property type="term" value="P:CAAX-box protein maturation"/>
    <property type="evidence" value="ECO:0007669"/>
    <property type="project" value="UniProtKB-ARBA"/>
</dbReference>
<dbReference type="GO" id="GO:0006508">
    <property type="term" value="P:proteolysis"/>
    <property type="evidence" value="ECO:0007669"/>
    <property type="project" value="UniProtKB-KW"/>
</dbReference>
<keyword evidence="1" id="KW-1133">Transmembrane helix</keyword>
<feature type="domain" description="CAAX prenyl protease 2/Lysostaphin resistance protein A-like" evidence="2">
    <location>
        <begin position="110"/>
        <end position="199"/>
    </location>
</feature>
<dbReference type="KEGG" id="fls:GLV81_06210"/>
<feature type="transmembrane region" description="Helical" evidence="1">
    <location>
        <begin position="139"/>
        <end position="158"/>
    </location>
</feature>
<dbReference type="EMBL" id="CP046566">
    <property type="protein sequence ID" value="QGW27736.1"/>
    <property type="molecule type" value="Genomic_DNA"/>
</dbReference>
<keyword evidence="3" id="KW-0482">Metalloprotease</keyword>
<feature type="transmembrane region" description="Helical" evidence="1">
    <location>
        <begin position="72"/>
        <end position="94"/>
    </location>
</feature>
<dbReference type="AlphaFoldDB" id="A0A6I6G4Y2"/>
<sequence length="262" mass="29142">MSGLFFFAATLRLLLMLFSMGKQLFPASAERWAYGLLGTAAGLVTTLVFVQIDKLRFADVGLQWRKITLLHFAQGVMIGVLVMGSMAAMVFVLGGLHLQWNTNATVLGSLLAILPLIPLALMEEIGFRGYALQRLQKAVGIRSAIWITALLFGVYHLLNGWSWQAAMLGTTIWGLLFAWAACKQQGVAMSTGIHFAANMTTSLYTDTTPTFQLWQIQMANGSSMQTYQQTWLTEWLPHVALLLLSIWLIERLVKQQSKLRDA</sequence>
<dbReference type="RefSeq" id="WP_157477778.1">
    <property type="nucleotide sequence ID" value="NZ_CP046566.1"/>
</dbReference>
<name>A0A6I6G4Y2_9BACT</name>
<dbReference type="GO" id="GO:0004175">
    <property type="term" value="F:endopeptidase activity"/>
    <property type="evidence" value="ECO:0007669"/>
    <property type="project" value="UniProtKB-ARBA"/>
</dbReference>
<keyword evidence="3" id="KW-0378">Hydrolase</keyword>
<evidence type="ECO:0000313" key="4">
    <source>
        <dbReference type="Proteomes" id="UP000426027"/>
    </source>
</evidence>
<evidence type="ECO:0000256" key="1">
    <source>
        <dbReference type="SAM" id="Phobius"/>
    </source>
</evidence>
<protein>
    <submittedName>
        <fullName evidence="3">CPBP family intramembrane metalloprotease</fullName>
    </submittedName>
</protein>
<dbReference type="InterPro" id="IPR003675">
    <property type="entry name" value="Rce1/LyrA-like_dom"/>
</dbReference>
<dbReference type="PANTHER" id="PTHR39430:SF1">
    <property type="entry name" value="PROTEASE"/>
    <property type="match status" value="1"/>
</dbReference>
<dbReference type="PANTHER" id="PTHR39430">
    <property type="entry name" value="MEMBRANE-ASSOCIATED PROTEASE-RELATED"/>
    <property type="match status" value="1"/>
</dbReference>
<feature type="transmembrane region" description="Helical" evidence="1">
    <location>
        <begin position="31"/>
        <end position="52"/>
    </location>
</feature>
<gene>
    <name evidence="3" type="ORF">GLV81_06210</name>
</gene>
<keyword evidence="3" id="KW-0645">Protease</keyword>
<keyword evidence="1" id="KW-0472">Membrane</keyword>
<evidence type="ECO:0000313" key="3">
    <source>
        <dbReference type="EMBL" id="QGW27736.1"/>
    </source>
</evidence>
<proteinExistence type="predicted"/>
<organism evidence="3 4">
    <name type="scientific">Phnomibacter ginsenosidimutans</name>
    <dbReference type="NCBI Taxonomy" id="2676868"/>
    <lineage>
        <taxon>Bacteria</taxon>
        <taxon>Pseudomonadati</taxon>
        <taxon>Bacteroidota</taxon>
        <taxon>Chitinophagia</taxon>
        <taxon>Chitinophagales</taxon>
        <taxon>Chitinophagaceae</taxon>
        <taxon>Phnomibacter</taxon>
    </lineage>
</organism>
<dbReference type="GO" id="GO:0008237">
    <property type="term" value="F:metallopeptidase activity"/>
    <property type="evidence" value="ECO:0007669"/>
    <property type="project" value="UniProtKB-KW"/>
</dbReference>
<dbReference type="Proteomes" id="UP000426027">
    <property type="component" value="Chromosome"/>
</dbReference>
<dbReference type="Pfam" id="PF02517">
    <property type="entry name" value="Rce1-like"/>
    <property type="match status" value="1"/>
</dbReference>
<keyword evidence="1" id="KW-0812">Transmembrane</keyword>
<keyword evidence="4" id="KW-1185">Reference proteome</keyword>
<evidence type="ECO:0000259" key="2">
    <source>
        <dbReference type="Pfam" id="PF02517"/>
    </source>
</evidence>
<feature type="transmembrane region" description="Helical" evidence="1">
    <location>
        <begin position="106"/>
        <end position="127"/>
    </location>
</feature>